<feature type="non-terminal residue" evidence="1">
    <location>
        <position position="1"/>
    </location>
</feature>
<protein>
    <submittedName>
        <fullName evidence="1">Uncharacterized protein</fullName>
    </submittedName>
</protein>
<proteinExistence type="predicted"/>
<organism evidence="1">
    <name type="scientific">Lepeophtheirus salmonis</name>
    <name type="common">Salmon louse</name>
    <name type="synonym">Caligus salmonis</name>
    <dbReference type="NCBI Taxonomy" id="72036"/>
    <lineage>
        <taxon>Eukaryota</taxon>
        <taxon>Metazoa</taxon>
        <taxon>Ecdysozoa</taxon>
        <taxon>Arthropoda</taxon>
        <taxon>Crustacea</taxon>
        <taxon>Multicrustacea</taxon>
        <taxon>Hexanauplia</taxon>
        <taxon>Copepoda</taxon>
        <taxon>Siphonostomatoida</taxon>
        <taxon>Caligidae</taxon>
        <taxon>Lepeophtheirus</taxon>
    </lineage>
</organism>
<dbReference type="EMBL" id="HACA01007027">
    <property type="protein sequence ID" value="CDW24388.1"/>
    <property type="molecule type" value="Transcribed_RNA"/>
</dbReference>
<accession>A0A0K2TEF2</accession>
<evidence type="ECO:0000313" key="1">
    <source>
        <dbReference type="EMBL" id="CDW24388.1"/>
    </source>
</evidence>
<name>A0A0K2TEF2_LEPSM</name>
<dbReference type="AlphaFoldDB" id="A0A0K2TEF2"/>
<sequence>SSPREHQLIQPAQISTMYSKLILCLVICLTTYSTESLRLPSLDKNAQFRAFNPVEGKKLGDFLSDTKRIRLERESKRTKRTVLGLPFPEEYTKIGFRYPSFFHPDYYLKAAGIITTTERPPALGIIPF</sequence>
<reference evidence="1" key="1">
    <citation type="submission" date="2014-05" db="EMBL/GenBank/DDBJ databases">
        <authorList>
            <person name="Chronopoulou M."/>
        </authorList>
    </citation>
    <scope>NUCLEOTIDE SEQUENCE</scope>
    <source>
        <tissue evidence="1">Whole organism</tissue>
    </source>
</reference>